<reference evidence="2 3" key="1">
    <citation type="submission" date="2018-05" db="EMBL/GenBank/DDBJ databases">
        <title>Whole genome sequencing for identification of molecular markers to develop diagnostic detection tools for the regulated plant pathogen Lachnellula willkommii.</title>
        <authorList>
            <person name="Giroux E."/>
            <person name="Bilodeau G."/>
        </authorList>
    </citation>
    <scope>NUCLEOTIDE SEQUENCE [LARGE SCALE GENOMIC DNA]</scope>
    <source>
        <strain evidence="2 3">CBS 625.97</strain>
    </source>
</reference>
<proteinExistence type="predicted"/>
<comment type="caution">
    <text evidence="2">The sequence shown here is derived from an EMBL/GenBank/DDBJ whole genome shotgun (WGS) entry which is preliminary data.</text>
</comment>
<organism evidence="2 3">
    <name type="scientific">Lachnellula cervina</name>
    <dbReference type="NCBI Taxonomy" id="1316786"/>
    <lineage>
        <taxon>Eukaryota</taxon>
        <taxon>Fungi</taxon>
        <taxon>Dikarya</taxon>
        <taxon>Ascomycota</taxon>
        <taxon>Pezizomycotina</taxon>
        <taxon>Leotiomycetes</taxon>
        <taxon>Helotiales</taxon>
        <taxon>Lachnaceae</taxon>
        <taxon>Lachnellula</taxon>
    </lineage>
</organism>
<evidence type="ECO:0000256" key="1">
    <source>
        <dbReference type="SAM" id="MobiDB-lite"/>
    </source>
</evidence>
<keyword evidence="3" id="KW-1185">Reference proteome</keyword>
<evidence type="ECO:0000313" key="2">
    <source>
        <dbReference type="EMBL" id="TVY51138.1"/>
    </source>
</evidence>
<evidence type="ECO:0000313" key="3">
    <source>
        <dbReference type="Proteomes" id="UP000481288"/>
    </source>
</evidence>
<dbReference type="EMBL" id="QGMG01000896">
    <property type="protein sequence ID" value="TVY51138.1"/>
    <property type="molecule type" value="Genomic_DNA"/>
</dbReference>
<dbReference type="Proteomes" id="UP000481288">
    <property type="component" value="Unassembled WGS sequence"/>
</dbReference>
<feature type="compositionally biased region" description="Polar residues" evidence="1">
    <location>
        <begin position="1"/>
        <end position="16"/>
    </location>
</feature>
<dbReference type="OrthoDB" id="10311857at2759"/>
<dbReference type="AlphaFoldDB" id="A0A7D8YUJ8"/>
<feature type="non-terminal residue" evidence="2">
    <location>
        <position position="62"/>
    </location>
</feature>
<accession>A0A7D8YUJ8</accession>
<name>A0A7D8YUJ8_9HELO</name>
<protein>
    <submittedName>
        <fullName evidence="2">Uncharacterized protein</fullName>
    </submittedName>
</protein>
<feature type="region of interest" description="Disordered" evidence="1">
    <location>
        <begin position="1"/>
        <end position="62"/>
    </location>
</feature>
<sequence>MASQQNNQAFSPQENRSPWERPHLATEPPPPTYQKQDGYREMSSDQAQPRYTPQGPVPQPQI</sequence>
<gene>
    <name evidence="2" type="ORF">LCER1_G006587</name>
</gene>